<reference evidence="1" key="1">
    <citation type="journal article" date="2012" name="Proc. Natl. Acad. Sci. U.S.A.">
        <title>Antigenic diversity is generated by distinct evolutionary mechanisms in African trypanosome species.</title>
        <authorList>
            <person name="Jackson A.P."/>
            <person name="Berry A."/>
            <person name="Aslett M."/>
            <person name="Allison H.C."/>
            <person name="Burton P."/>
            <person name="Vavrova-Anderson J."/>
            <person name="Brown R."/>
            <person name="Browne H."/>
            <person name="Corton N."/>
            <person name="Hauser H."/>
            <person name="Gamble J."/>
            <person name="Gilderthorp R."/>
            <person name="Marcello L."/>
            <person name="McQuillan J."/>
            <person name="Otto T.D."/>
            <person name="Quail M.A."/>
            <person name="Sanders M.J."/>
            <person name="van Tonder A."/>
            <person name="Ginger M.L."/>
            <person name="Field M.C."/>
            <person name="Barry J.D."/>
            <person name="Hertz-Fowler C."/>
            <person name="Berriman M."/>
        </authorList>
    </citation>
    <scope>NUCLEOTIDE SEQUENCE</scope>
    <source>
        <strain evidence="1">IL3000</strain>
    </source>
</reference>
<accession>G0UPK3</accession>
<protein>
    <submittedName>
        <fullName evidence="1">Uncharacterized protein</fullName>
    </submittedName>
</protein>
<proteinExistence type="predicted"/>
<dbReference type="VEuPathDB" id="TriTrypDB:TcIL3000_7_1180"/>
<gene>
    <name evidence="1" type="ORF">TCIL3000_7_1180</name>
</gene>
<organism evidence="1">
    <name type="scientific">Trypanosoma congolense (strain IL3000)</name>
    <dbReference type="NCBI Taxonomy" id="1068625"/>
    <lineage>
        <taxon>Eukaryota</taxon>
        <taxon>Discoba</taxon>
        <taxon>Euglenozoa</taxon>
        <taxon>Kinetoplastea</taxon>
        <taxon>Metakinetoplastina</taxon>
        <taxon>Trypanosomatida</taxon>
        <taxon>Trypanosomatidae</taxon>
        <taxon>Trypanosoma</taxon>
        <taxon>Nannomonas</taxon>
    </lineage>
</organism>
<dbReference type="EMBL" id="HE575320">
    <property type="protein sequence ID" value="CCC91314.1"/>
    <property type="molecule type" value="Genomic_DNA"/>
</dbReference>
<sequence length="194" mass="22106">MGQQLSISAQIRKCMYNQDMNGLRMLLSRPSDGPISGSLEDNIFVEAIVLNCDTDIVTALVKLANDDQLTLLIATAVLYDYPVPLEIFFNSITNRERAIEEHHLKHLFLTLCERERTEAVRVFIENECYDPCDSRCLRAVVRGQLKKATVDTDLLKLVKSSHPMEPDEVRNLVDTYRDEAHNDEVLRIVEGCLL</sequence>
<dbReference type="AlphaFoldDB" id="G0UPK3"/>
<evidence type="ECO:0000313" key="1">
    <source>
        <dbReference type="EMBL" id="CCC91314.1"/>
    </source>
</evidence>
<name>G0UPK3_TRYCI</name>